<protein>
    <submittedName>
        <fullName evidence="1">Uncharacterized protein</fullName>
    </submittedName>
</protein>
<gene>
    <name evidence="1" type="ORF">FUAX_09900</name>
</gene>
<evidence type="ECO:0000313" key="1">
    <source>
        <dbReference type="EMBL" id="BDD08558.1"/>
    </source>
</evidence>
<accession>A0AAU9CY17</accession>
<evidence type="ECO:0000313" key="2">
    <source>
        <dbReference type="Proteomes" id="UP001348817"/>
    </source>
</evidence>
<reference evidence="1 2" key="1">
    <citation type="submission" date="2021-12" db="EMBL/GenBank/DDBJ databases">
        <title>Genome sequencing of bacteria with rrn-lacking chromosome and rrn-plasmid.</title>
        <authorList>
            <person name="Anda M."/>
            <person name="Iwasaki W."/>
        </authorList>
    </citation>
    <scope>NUCLEOTIDE SEQUENCE [LARGE SCALE GENOMIC DNA]</scope>
    <source>
        <strain evidence="1 2">DSM 100852</strain>
    </source>
</reference>
<name>A0AAU9CY17_9BACT</name>
<dbReference type="KEGG" id="fax:FUAX_09900"/>
<keyword evidence="2" id="KW-1185">Reference proteome</keyword>
<organism evidence="1 2">
    <name type="scientific">Fulvitalea axinellae</name>
    <dbReference type="NCBI Taxonomy" id="1182444"/>
    <lineage>
        <taxon>Bacteria</taxon>
        <taxon>Pseudomonadati</taxon>
        <taxon>Bacteroidota</taxon>
        <taxon>Cytophagia</taxon>
        <taxon>Cytophagales</taxon>
        <taxon>Persicobacteraceae</taxon>
        <taxon>Fulvitalea</taxon>
    </lineage>
</organism>
<dbReference type="Proteomes" id="UP001348817">
    <property type="component" value="Chromosome"/>
</dbReference>
<proteinExistence type="predicted"/>
<dbReference type="AlphaFoldDB" id="A0AAU9CY17"/>
<dbReference type="EMBL" id="AP025314">
    <property type="protein sequence ID" value="BDD08558.1"/>
    <property type="molecule type" value="Genomic_DNA"/>
</dbReference>
<sequence>MADINQHKRMGAKKMNGSFLGKALAYMKTKLSILPKQIQSDFQKNLVKFRDVCLIHRAQIDNGGGKYPLLRTSNNKRVGYSDFQEDKLEGGQNVAVTRLKIGYSMVASGDSGFGAANESNVRYSDKAADLPNVLLSSVLSITQDNNTVFRQPISALVSEESMRGNASSAALDLEIPFLLVERKPINVEIQFPEGEGTSESDKHFFEFQLFGVETASK</sequence>